<evidence type="ECO:0000259" key="7">
    <source>
        <dbReference type="Pfam" id="PF05028"/>
    </source>
</evidence>
<gene>
    <name evidence="9" type="ORF">TSIB3V08_LOCUS4868</name>
</gene>
<dbReference type="EC" id="3.2.1.143" evidence="2"/>
<evidence type="ECO:0000256" key="3">
    <source>
        <dbReference type="ARBA" id="ARBA00022801"/>
    </source>
</evidence>
<name>A0A7R9FZ25_TIMSH</name>
<dbReference type="GO" id="GO:0005634">
    <property type="term" value="C:nucleus"/>
    <property type="evidence" value="ECO:0007669"/>
    <property type="project" value="TreeGrafter"/>
</dbReference>
<evidence type="ECO:0000256" key="2">
    <source>
        <dbReference type="ARBA" id="ARBA00012255"/>
    </source>
</evidence>
<feature type="domain" description="PARG catalytic Macro" evidence="7">
    <location>
        <begin position="913"/>
        <end position="1126"/>
    </location>
</feature>
<evidence type="ECO:0000256" key="5">
    <source>
        <dbReference type="PIRSR" id="PIRSR607724-2"/>
    </source>
</evidence>
<evidence type="ECO:0000256" key="4">
    <source>
        <dbReference type="PIRSR" id="PIRSR607724-1"/>
    </source>
</evidence>
<dbReference type="Pfam" id="PF20811">
    <property type="entry name" value="PARG_cat_N"/>
    <property type="match status" value="1"/>
</dbReference>
<evidence type="ECO:0000256" key="1">
    <source>
        <dbReference type="ARBA" id="ARBA00009545"/>
    </source>
</evidence>
<protein>
    <recommendedName>
        <fullName evidence="2">poly(ADP-ribose) glycohydrolase</fullName>
        <ecNumber evidence="2">3.2.1.143</ecNumber>
    </recommendedName>
</protein>
<dbReference type="PANTHER" id="PTHR12837">
    <property type="entry name" value="POLY ADP-RIBOSE GLYCOHYDROLASE"/>
    <property type="match status" value="1"/>
</dbReference>
<comment type="similarity">
    <text evidence="1">Belongs to the poly(ADP-ribose) glycohydrolase family.</text>
</comment>
<dbReference type="GO" id="GO:0006282">
    <property type="term" value="P:regulation of DNA repair"/>
    <property type="evidence" value="ECO:0007669"/>
    <property type="project" value="InterPro"/>
</dbReference>
<dbReference type="EMBL" id="OC001805">
    <property type="protein sequence ID" value="CAD7260707.1"/>
    <property type="molecule type" value="Genomic_DNA"/>
</dbReference>
<evidence type="ECO:0000256" key="6">
    <source>
        <dbReference type="SAM" id="MobiDB-lite"/>
    </source>
</evidence>
<dbReference type="InterPro" id="IPR007724">
    <property type="entry name" value="Poly_GlycHdrlase"/>
</dbReference>
<feature type="binding site" evidence="5">
    <location>
        <position position="947"/>
    </location>
    <ligand>
        <name>substrate</name>
    </ligand>
</feature>
<feature type="active site" evidence="4">
    <location>
        <position position="944"/>
    </location>
</feature>
<dbReference type="GO" id="GO:0009225">
    <property type="term" value="P:nucleotide-sugar metabolic process"/>
    <property type="evidence" value="ECO:0007669"/>
    <property type="project" value="TreeGrafter"/>
</dbReference>
<feature type="active site" evidence="4">
    <location>
        <position position="962"/>
    </location>
</feature>
<evidence type="ECO:0000313" key="9">
    <source>
        <dbReference type="EMBL" id="CAD7260707.1"/>
    </source>
</evidence>
<dbReference type="InterPro" id="IPR048362">
    <property type="entry name" value="PARG_helical"/>
</dbReference>
<reference evidence="9" key="1">
    <citation type="submission" date="2020-11" db="EMBL/GenBank/DDBJ databases">
        <authorList>
            <person name="Tran Van P."/>
        </authorList>
    </citation>
    <scope>NUCLEOTIDE SEQUENCE</scope>
</reference>
<dbReference type="InterPro" id="IPR046372">
    <property type="entry name" value="PARG_cat_C"/>
</dbReference>
<dbReference type="GO" id="GO:0004649">
    <property type="term" value="F:poly(ADP-ribose) glycohydrolase activity"/>
    <property type="evidence" value="ECO:0007669"/>
    <property type="project" value="UniProtKB-EC"/>
</dbReference>
<organism evidence="9">
    <name type="scientific">Timema shepardi</name>
    <name type="common">Walking stick</name>
    <dbReference type="NCBI Taxonomy" id="629360"/>
    <lineage>
        <taxon>Eukaryota</taxon>
        <taxon>Metazoa</taxon>
        <taxon>Ecdysozoa</taxon>
        <taxon>Arthropoda</taxon>
        <taxon>Hexapoda</taxon>
        <taxon>Insecta</taxon>
        <taxon>Pterygota</taxon>
        <taxon>Neoptera</taxon>
        <taxon>Polyneoptera</taxon>
        <taxon>Phasmatodea</taxon>
        <taxon>Timematodea</taxon>
        <taxon>Timematoidea</taxon>
        <taxon>Timematidae</taxon>
        <taxon>Timema</taxon>
    </lineage>
</organism>
<feature type="binding site" evidence="5">
    <location>
        <position position="1002"/>
    </location>
    <ligand>
        <name>substrate</name>
    </ligand>
</feature>
<dbReference type="GO" id="GO:1990966">
    <property type="term" value="P:ATP generation from poly-ADP-D-ribose"/>
    <property type="evidence" value="ECO:0007669"/>
    <property type="project" value="TreeGrafter"/>
</dbReference>
<dbReference type="InterPro" id="IPR021900">
    <property type="entry name" value="DUF3512"/>
</dbReference>
<feature type="binding site" evidence="5">
    <location>
        <position position="961"/>
    </location>
    <ligand>
        <name>substrate</name>
    </ligand>
</feature>
<proteinExistence type="inferred from homology"/>
<keyword evidence="3" id="KW-0378">Hydrolase</keyword>
<sequence>MMEEADLVEDVNNQVQFYDPCSGIMRSIPNVFTSKDKSKVIDDARKKIVLNILWQVDSVQLMEEEASNGETRPGDVGIAFGRTIPHVSKTDSILIPTGLVLRHLVSYKTRAPGLFENIDEYHIFATQALCNSSSLPQVHNTYNSSGRVLKLAAAIILNFVLGEKKKDCKSNVVSRPLTPDMFEEDFPSVPETMNYPDVALQIEGVESVDWDISSLLRHMYYLFTDSPTRRELFTQLTGCASFLLKFCGVRWLENAKCFQRALQIWDHIVKFLKEAKLPKTKPLETLKRAACDPFLKCKLAFCKTIADECQTFLQRFRTSKPMTPYIFEAVEKLLRYLMNCCVKPDLMEFTDPKICNKSLLGETAITVTERQKLESIHECRSMLTMIAKLQERIPLKQKAVIGFSSLDPCVILHSPQLGQKRSSFILEELNYANIINHVLAENAKKEYLHFCNLKNLSFKKYFVLMGFLRQRKDGTTSLAIVVPNDGVTPGTNERPISLGVLCGKLTHGTGQLQGFREDRRNLTKTDDLESEESASPPSVAPWRGTAMSELKNRYSPGLPPVQASANHTVLFQLPVSPGCPLKPYPHVSKDQWDSLHVRMPSSSLSLYPVENHPYSADHSKSINPAIKKFEPPSSWDPPPLPQDHPLEQYINFVVQNVSTPDFQNQLARNSNLTNQERQALRSLRNNKDIILPADKGSTTVVMDCQDYITEAERQLSDTQTYTPLMLYLNNFYSSITKAGKDGEEKQLRPRWELVQEALLKPIPSSKQLQDAIFSYNSKYSERWDFSTLHTFFSQILGTRESTKFFSTLLPQIIGLALQLPSLVTGPIPLLVQHRNQSVSLTQLQVASLLANAFLCTFPRRNTAKRFSEYYKYPDINFNSVKLVVWSQAIELVLYAPVGVLTYSRQYLSSSQLPDWTSSKKFLPQLHISSSGTIEKEGDGFLQVDFANKMVGGGVLGSGCVQEEIRFIICPELIVSRLFTEELNSTEALIVTGCERYSNYVGYGDTFEWLGDYVDTTPRDSSGRRLCTVAAIDALNLPSVTAQFAPNCLRRELNKVQLGFHLSILRAYTGFLGMGLSADKLSPVATGNWGCGAFRGDAHLKALLQLMAAGQADRDLVYFTFGDTQLRDDVYEIHAMLTSHGITVGELWHMLVQYNEHKYKEEKLTKELYPYLHQTVKYLGSTSRHNETLSRPGPSQSSVRKGISNNCLSGSISSHQDSKTGQTMLSASELKEALQAFTQEVDQNEDGMEDIKTLQNINSVSVLNKKCDKYRGVNTTYSRLSDAKEQCNALCQCKNELEINISGVESQTHTKEKHKLIDRVGMSRSLKMELEANISGESSNANVKELHKLLDTPRSLKNGNKKGTLLECLDQCDRQVQQRKISDYFRPK</sequence>
<dbReference type="GO" id="GO:0005975">
    <property type="term" value="P:carbohydrate metabolic process"/>
    <property type="evidence" value="ECO:0007669"/>
    <property type="project" value="InterPro"/>
</dbReference>
<dbReference type="GO" id="GO:0005737">
    <property type="term" value="C:cytoplasm"/>
    <property type="evidence" value="ECO:0007669"/>
    <property type="project" value="TreeGrafter"/>
</dbReference>
<feature type="active site" evidence="4">
    <location>
        <position position="963"/>
    </location>
</feature>
<accession>A0A7R9FZ25</accession>
<evidence type="ECO:0000259" key="8">
    <source>
        <dbReference type="Pfam" id="PF20811"/>
    </source>
</evidence>
<dbReference type="Pfam" id="PF12024">
    <property type="entry name" value="DUF3512"/>
    <property type="match status" value="1"/>
</dbReference>
<feature type="domain" description="PARG helical" evidence="8">
    <location>
        <begin position="799"/>
        <end position="879"/>
    </location>
</feature>
<feature type="region of interest" description="Disordered" evidence="6">
    <location>
        <begin position="524"/>
        <end position="543"/>
    </location>
</feature>
<dbReference type="Pfam" id="PF05028">
    <property type="entry name" value="PARG_cat_C"/>
    <property type="match status" value="1"/>
</dbReference>
<dbReference type="PANTHER" id="PTHR12837:SF15">
    <property type="entry name" value="POLY(ADP-RIBOSE) GLYCOHYDROLASE"/>
    <property type="match status" value="1"/>
</dbReference>